<gene>
    <name evidence="1" type="ORF">ACFQY0_10800</name>
</gene>
<dbReference type="InterPro" id="IPR036515">
    <property type="entry name" value="Transposase_17_sf"/>
</dbReference>
<comment type="caution">
    <text evidence="1">The sequence shown here is derived from an EMBL/GenBank/DDBJ whole genome shotgun (WGS) entry which is preliminary data.</text>
</comment>
<sequence length="54" mass="6210">MNYVHRNAVHHGIVRLATDYKWCSARKFKNAVSPAWLATIASFKYDEIAEKDGE</sequence>
<dbReference type="Proteomes" id="UP001596472">
    <property type="component" value="Unassembled WGS sequence"/>
</dbReference>
<protein>
    <submittedName>
        <fullName evidence="1">Uncharacterized protein</fullName>
    </submittedName>
</protein>
<name>A0ABW2L5N0_9BACT</name>
<proteinExistence type="predicted"/>
<dbReference type="Gene3D" id="3.30.70.1290">
    <property type="entry name" value="Transposase IS200-like"/>
    <property type="match status" value="1"/>
</dbReference>
<dbReference type="EMBL" id="JBHTBS010000004">
    <property type="protein sequence ID" value="MFC7337666.1"/>
    <property type="molecule type" value="Genomic_DNA"/>
</dbReference>
<evidence type="ECO:0000313" key="1">
    <source>
        <dbReference type="EMBL" id="MFC7337666.1"/>
    </source>
</evidence>
<accession>A0ABW2L5N0</accession>
<reference evidence="2" key="1">
    <citation type="journal article" date="2019" name="Int. J. Syst. Evol. Microbiol.">
        <title>The Global Catalogue of Microorganisms (GCM) 10K type strain sequencing project: providing services to taxonomists for standard genome sequencing and annotation.</title>
        <authorList>
            <consortium name="The Broad Institute Genomics Platform"/>
            <consortium name="The Broad Institute Genome Sequencing Center for Infectious Disease"/>
            <person name="Wu L."/>
            <person name="Ma J."/>
        </authorList>
    </citation>
    <scope>NUCLEOTIDE SEQUENCE [LARGE SCALE GENOMIC DNA]</scope>
    <source>
        <strain evidence="2">CGMCC 4.1467</strain>
    </source>
</reference>
<evidence type="ECO:0000313" key="2">
    <source>
        <dbReference type="Proteomes" id="UP001596472"/>
    </source>
</evidence>
<dbReference type="RefSeq" id="WP_379712158.1">
    <property type="nucleotide sequence ID" value="NZ_JBHTBS010000004.1"/>
</dbReference>
<keyword evidence="2" id="KW-1185">Reference proteome</keyword>
<organism evidence="1 2">
    <name type="scientific">Haloferula chungangensis</name>
    <dbReference type="NCBI Taxonomy" id="1048331"/>
    <lineage>
        <taxon>Bacteria</taxon>
        <taxon>Pseudomonadati</taxon>
        <taxon>Verrucomicrobiota</taxon>
        <taxon>Verrucomicrobiia</taxon>
        <taxon>Verrucomicrobiales</taxon>
        <taxon>Verrucomicrobiaceae</taxon>
        <taxon>Haloferula</taxon>
    </lineage>
</organism>